<keyword evidence="3 5" id="KW-0689">Ribosomal protein</keyword>
<comment type="similarity">
    <text evidence="1 5">Belongs to the universal ribosomal protein uL30 family.</text>
</comment>
<dbReference type="PANTHER" id="PTHR15892">
    <property type="entry name" value="MITOCHONDRIAL RIBOSOMAL PROTEIN L30"/>
    <property type="match status" value="1"/>
</dbReference>
<keyword evidence="8" id="KW-1185">Reference proteome</keyword>
<dbReference type="GO" id="GO:0022625">
    <property type="term" value="C:cytosolic large ribosomal subunit"/>
    <property type="evidence" value="ECO:0007669"/>
    <property type="project" value="TreeGrafter"/>
</dbReference>
<dbReference type="InterPro" id="IPR016082">
    <property type="entry name" value="Ribosomal_uL30_ferredoxin-like"/>
</dbReference>
<dbReference type="InterPro" id="IPR005996">
    <property type="entry name" value="Ribosomal_uL30_bac-type"/>
</dbReference>
<dbReference type="EMBL" id="QCYK01000002">
    <property type="protein sequence ID" value="PUZ24854.1"/>
    <property type="molecule type" value="Genomic_DNA"/>
</dbReference>
<evidence type="ECO:0000256" key="1">
    <source>
        <dbReference type="ARBA" id="ARBA00007594"/>
    </source>
</evidence>
<dbReference type="HAMAP" id="MF_01371_B">
    <property type="entry name" value="Ribosomal_uL30_B"/>
    <property type="match status" value="1"/>
</dbReference>
<evidence type="ECO:0000256" key="4">
    <source>
        <dbReference type="ARBA" id="ARBA00023274"/>
    </source>
</evidence>
<feature type="domain" description="Large ribosomal subunit protein uL30-like ferredoxin-like fold" evidence="6">
    <location>
        <begin position="4"/>
        <end position="54"/>
    </location>
</feature>
<evidence type="ECO:0000259" key="6">
    <source>
        <dbReference type="Pfam" id="PF00327"/>
    </source>
</evidence>
<dbReference type="PIRSF" id="PIRSF002211">
    <property type="entry name" value="Ribosomal_L30_bac-type"/>
    <property type="match status" value="1"/>
</dbReference>
<gene>
    <name evidence="5" type="primary">rpmD</name>
    <name evidence="7" type="ORF">DCC81_11040</name>
</gene>
<evidence type="ECO:0000313" key="8">
    <source>
        <dbReference type="Proteomes" id="UP000244450"/>
    </source>
</evidence>
<dbReference type="CDD" id="cd01658">
    <property type="entry name" value="Ribosomal_L30"/>
    <property type="match status" value="1"/>
</dbReference>
<comment type="caution">
    <text evidence="7">The sequence shown here is derived from an EMBL/GenBank/DDBJ whole genome shotgun (WGS) entry which is preliminary data.</text>
</comment>
<dbReference type="Pfam" id="PF00327">
    <property type="entry name" value="Ribosomal_L30"/>
    <property type="match status" value="1"/>
</dbReference>
<accession>A0A2T7BEZ8</accession>
<proteinExistence type="inferred from homology"/>
<dbReference type="SUPFAM" id="SSF55129">
    <property type="entry name" value="Ribosomal protein L30p/L7e"/>
    <property type="match status" value="1"/>
</dbReference>
<evidence type="ECO:0000313" key="7">
    <source>
        <dbReference type="EMBL" id="PUZ24854.1"/>
    </source>
</evidence>
<dbReference type="PANTHER" id="PTHR15892:SF2">
    <property type="entry name" value="LARGE RIBOSOMAL SUBUNIT PROTEIN UL30M"/>
    <property type="match status" value="1"/>
</dbReference>
<evidence type="ECO:0000256" key="2">
    <source>
        <dbReference type="ARBA" id="ARBA00011838"/>
    </source>
</evidence>
<dbReference type="Proteomes" id="UP000244450">
    <property type="component" value="Unassembled WGS sequence"/>
</dbReference>
<keyword evidence="4 5" id="KW-0687">Ribonucleoprotein</keyword>
<organism evidence="7 8">
    <name type="scientific">Chitinophaga parva</name>
    <dbReference type="NCBI Taxonomy" id="2169414"/>
    <lineage>
        <taxon>Bacteria</taxon>
        <taxon>Pseudomonadati</taxon>
        <taxon>Bacteroidota</taxon>
        <taxon>Chitinophagia</taxon>
        <taxon>Chitinophagales</taxon>
        <taxon>Chitinophagaceae</taxon>
        <taxon>Chitinophaga</taxon>
    </lineage>
</organism>
<dbReference type="AlphaFoldDB" id="A0A2T7BEZ8"/>
<comment type="subunit">
    <text evidence="2 5">Part of the 50S ribosomal subunit.</text>
</comment>
<evidence type="ECO:0000256" key="3">
    <source>
        <dbReference type="ARBA" id="ARBA00022980"/>
    </source>
</evidence>
<dbReference type="FunFam" id="3.30.1390.20:FF:000001">
    <property type="entry name" value="50S ribosomal protein L30"/>
    <property type="match status" value="1"/>
</dbReference>
<dbReference type="RefSeq" id="WP_108686694.1">
    <property type="nucleotide sequence ID" value="NZ_QCYK01000002.1"/>
</dbReference>
<evidence type="ECO:0000256" key="5">
    <source>
        <dbReference type="HAMAP-Rule" id="MF_01371"/>
    </source>
</evidence>
<dbReference type="GO" id="GO:0006412">
    <property type="term" value="P:translation"/>
    <property type="evidence" value="ECO:0007669"/>
    <property type="project" value="UniProtKB-UniRule"/>
</dbReference>
<dbReference type="GO" id="GO:0003735">
    <property type="term" value="F:structural constituent of ribosome"/>
    <property type="evidence" value="ECO:0007669"/>
    <property type="project" value="InterPro"/>
</dbReference>
<reference evidence="7 8" key="1">
    <citation type="submission" date="2018-04" db="EMBL/GenBank/DDBJ databases">
        <title>Chitinophaga fuyangensis sp. nov., isolated from soil in a chemical factory.</title>
        <authorList>
            <person name="Chen K."/>
        </authorList>
    </citation>
    <scope>NUCLEOTIDE SEQUENCE [LARGE SCALE GENOMIC DNA]</scope>
    <source>
        <strain evidence="7 8">LY-1</strain>
    </source>
</reference>
<dbReference type="NCBIfam" id="TIGR01308">
    <property type="entry name" value="rpmD_bact"/>
    <property type="match status" value="1"/>
</dbReference>
<name>A0A2T7BEZ8_9BACT</name>
<protein>
    <recommendedName>
        <fullName evidence="5">Large ribosomal subunit protein uL30</fullName>
    </recommendedName>
</protein>
<dbReference type="InterPro" id="IPR036919">
    <property type="entry name" value="Ribo_uL30_ferredoxin-like_sf"/>
</dbReference>
<sequence>MAKIKVTQVKSGIDRPEKQKLTLKALGLTKLNRSVEVEATPQVLGMVRAVDHLVKVEEVKG</sequence>
<dbReference type="OrthoDB" id="9812790at2"/>
<dbReference type="Gene3D" id="3.30.1390.20">
    <property type="entry name" value="Ribosomal protein L30, ferredoxin-like fold domain"/>
    <property type="match status" value="1"/>
</dbReference>